<dbReference type="AlphaFoldDB" id="A0AAD5TFY1"/>
<organism evidence="3 4">
    <name type="scientific">Geranomyces variabilis</name>
    <dbReference type="NCBI Taxonomy" id="109894"/>
    <lineage>
        <taxon>Eukaryota</taxon>
        <taxon>Fungi</taxon>
        <taxon>Fungi incertae sedis</taxon>
        <taxon>Chytridiomycota</taxon>
        <taxon>Chytridiomycota incertae sedis</taxon>
        <taxon>Chytridiomycetes</taxon>
        <taxon>Spizellomycetales</taxon>
        <taxon>Powellomycetaceae</taxon>
        <taxon>Geranomyces</taxon>
    </lineage>
</organism>
<dbReference type="CDD" id="cd00821">
    <property type="entry name" value="PH"/>
    <property type="match status" value="1"/>
</dbReference>
<dbReference type="Proteomes" id="UP001212152">
    <property type="component" value="Unassembled WGS sequence"/>
</dbReference>
<dbReference type="Pfam" id="PF00169">
    <property type="entry name" value="PH"/>
    <property type="match status" value="1"/>
</dbReference>
<reference evidence="3" key="1">
    <citation type="submission" date="2020-05" db="EMBL/GenBank/DDBJ databases">
        <title>Phylogenomic resolution of chytrid fungi.</title>
        <authorList>
            <person name="Stajich J.E."/>
            <person name="Amses K."/>
            <person name="Simmons R."/>
            <person name="Seto K."/>
            <person name="Myers J."/>
            <person name="Bonds A."/>
            <person name="Quandt C.A."/>
            <person name="Barry K."/>
            <person name="Liu P."/>
            <person name="Grigoriev I."/>
            <person name="Longcore J.E."/>
            <person name="James T.Y."/>
        </authorList>
    </citation>
    <scope>NUCLEOTIDE SEQUENCE</scope>
    <source>
        <strain evidence="3">JEL0379</strain>
    </source>
</reference>
<evidence type="ECO:0000256" key="1">
    <source>
        <dbReference type="SAM" id="Coils"/>
    </source>
</evidence>
<dbReference type="EMBL" id="JADGJQ010000056">
    <property type="protein sequence ID" value="KAJ3175062.1"/>
    <property type="molecule type" value="Genomic_DNA"/>
</dbReference>
<name>A0AAD5TFY1_9FUNG</name>
<comment type="caution">
    <text evidence="3">The sequence shown here is derived from an EMBL/GenBank/DDBJ whole genome shotgun (WGS) entry which is preliminary data.</text>
</comment>
<sequence length="355" mass="38743">MAAQVAQPAQLDLGDPRIVSTYNEIRGADGTADWMILAVAPRLPGSAKDVLSVMGTGVGGLDEFQTQISQAPLTGYGYLKHDNKFLFVEIVPEQLSGADRIIARKYGKQIQTVLKDYDSSLTITSGVTPSTSGSDIQAAALSIDAAGARKRAPSVTSEHSAFKAGVSSTSLTSELAMDSWAEEHAKRLRDNAAGRERYKEEAERKLKALSDQRAKEAQWLAEKEAKDQAMKESFKAEFQAYEDSTRKDHVLGKWLDQASAGGRFWQRRYVEIQGPSIRLFKESSSKQDAVLTIDLRSASVRSARDTCYLPHTFVVCDAGGREHTLHARDSKDYLQSVAAVERTCGSSAGRKAVHA</sequence>
<accession>A0AAD5TFY1</accession>
<evidence type="ECO:0000313" key="4">
    <source>
        <dbReference type="Proteomes" id="UP001212152"/>
    </source>
</evidence>
<keyword evidence="4" id="KW-1185">Reference proteome</keyword>
<keyword evidence="1" id="KW-0175">Coiled coil</keyword>
<dbReference type="SUPFAM" id="SSF50729">
    <property type="entry name" value="PH domain-like"/>
    <property type="match status" value="1"/>
</dbReference>
<dbReference type="Gene3D" id="3.40.20.10">
    <property type="entry name" value="Severin"/>
    <property type="match status" value="1"/>
</dbReference>
<dbReference type="SUPFAM" id="SSF55753">
    <property type="entry name" value="Actin depolymerizing proteins"/>
    <property type="match status" value="1"/>
</dbReference>
<dbReference type="Gene3D" id="2.30.29.30">
    <property type="entry name" value="Pleckstrin-homology domain (PH domain)/Phosphotyrosine-binding domain (PTB)"/>
    <property type="match status" value="1"/>
</dbReference>
<dbReference type="InterPro" id="IPR001849">
    <property type="entry name" value="PH_domain"/>
</dbReference>
<gene>
    <name evidence="3" type="ORF">HDU87_006459</name>
</gene>
<dbReference type="InterPro" id="IPR011993">
    <property type="entry name" value="PH-like_dom_sf"/>
</dbReference>
<protein>
    <recommendedName>
        <fullName evidence="2">PH domain-containing protein</fullName>
    </recommendedName>
</protein>
<dbReference type="InterPro" id="IPR029006">
    <property type="entry name" value="ADF-H/Gelsolin-like_dom_sf"/>
</dbReference>
<feature type="domain" description="PH" evidence="2">
    <location>
        <begin position="256"/>
        <end position="333"/>
    </location>
</feature>
<feature type="coiled-coil region" evidence="1">
    <location>
        <begin position="185"/>
        <end position="215"/>
    </location>
</feature>
<proteinExistence type="predicted"/>
<evidence type="ECO:0000313" key="3">
    <source>
        <dbReference type="EMBL" id="KAJ3175062.1"/>
    </source>
</evidence>
<evidence type="ECO:0000259" key="2">
    <source>
        <dbReference type="Pfam" id="PF00169"/>
    </source>
</evidence>